<comment type="caution">
    <text evidence="1">The sequence shown here is derived from an EMBL/GenBank/DDBJ whole genome shotgun (WGS) entry which is preliminary data.</text>
</comment>
<sequence length="782" mass="81797">MSSALDLSAHADEIASTHKRILCSDPSIAWALYGFDRSGSALLVQAQGSGGLDELAEEFDDGKVQFAFARVEDPNTRLSKFVFVSWCGQGVPVSRKGLVGSQVGQVQRVLGGYHVAVVARSEEDVRPAEIMEQVGRSSGAQYSIHTQPKRQPPPVTAAKPVLGAGTAFRKGGSYGAPTVSKGAAWEAAAAAAVISPPAISPARPSYAQSPPVSATSSIGGTRPLYGAGTAAGGSRPASSIHGARNPAYGAGASRQSGYSPGPASPVQAPAQTAAAQVPAYRSQQEERQAELEALRRGSRAHSSASGSRGATPTIPSPSSRAGFHAPTEPSASVSQADQTKSELDMLRSRRLLNSGLDASSGASESNAASERKAELDAIRRARGGSQTALNAAPTSPPVHSWNQRQEQDQQKQLQQQREEDARRQREEDQKRQREEDQRRQQQLQQREADERRQREADQRRQLEQERQAEAERQRAPPAGAQQSREPRARAVYDYDAQDADELSFKDGEIIYSVDQLDPGWWAGESEDGLRRGVFPSNFVEMIEARTAPAPAAAAPAPPAPPLPPSLPPMSGAPPPPAPPLPPSLPPMSGAPPPPAPPLPPSLMQQQAPRPGPPPMAGVPPAPPLPPPAPPLPPVSGARPPPAPPLPPPAPPLPPMSGAPPPLPPPAAPPLPSRGPPTPPALPAPPAAPPLPPRGGPASPPAAPRLPPPPPPLPAAHAPPKQDLGANHAVALFDYEAAEDGELSFKEGDQITHIDLVSGDWWEGVNAGTGAQGLFPANHVELV</sequence>
<dbReference type="EMBL" id="JANBUJ010000323">
    <property type="protein sequence ID" value="KAJ2772744.1"/>
    <property type="molecule type" value="Genomic_DNA"/>
</dbReference>
<gene>
    <name evidence="1" type="primary">ABP1</name>
    <name evidence="1" type="ORF">IWQ57_001634</name>
</gene>
<organism evidence="1 2">
    <name type="scientific">Coemansia nantahalensis</name>
    <dbReference type="NCBI Taxonomy" id="2789366"/>
    <lineage>
        <taxon>Eukaryota</taxon>
        <taxon>Fungi</taxon>
        <taxon>Fungi incertae sedis</taxon>
        <taxon>Zoopagomycota</taxon>
        <taxon>Kickxellomycotina</taxon>
        <taxon>Kickxellomycetes</taxon>
        <taxon>Kickxellales</taxon>
        <taxon>Kickxellaceae</taxon>
        <taxon>Coemansia</taxon>
    </lineage>
</organism>
<reference evidence="1" key="1">
    <citation type="submission" date="2022-07" db="EMBL/GenBank/DDBJ databases">
        <title>Phylogenomic reconstructions and comparative analyses of Kickxellomycotina fungi.</title>
        <authorList>
            <person name="Reynolds N.K."/>
            <person name="Stajich J.E."/>
            <person name="Barry K."/>
            <person name="Grigoriev I.V."/>
            <person name="Crous P."/>
            <person name="Smith M.E."/>
        </authorList>
    </citation>
    <scope>NUCLEOTIDE SEQUENCE</scope>
    <source>
        <strain evidence="1">CBS 109366</strain>
    </source>
</reference>
<keyword evidence="2" id="KW-1185">Reference proteome</keyword>
<name>A0ACC1K3L4_9FUNG</name>
<protein>
    <submittedName>
        <fullName evidence="1">Actin binding protein</fullName>
    </submittedName>
</protein>
<evidence type="ECO:0000313" key="1">
    <source>
        <dbReference type="EMBL" id="KAJ2772744.1"/>
    </source>
</evidence>
<proteinExistence type="predicted"/>
<accession>A0ACC1K3L4</accession>
<dbReference type="Proteomes" id="UP001140234">
    <property type="component" value="Unassembled WGS sequence"/>
</dbReference>
<evidence type="ECO:0000313" key="2">
    <source>
        <dbReference type="Proteomes" id="UP001140234"/>
    </source>
</evidence>